<evidence type="ECO:0008006" key="3">
    <source>
        <dbReference type="Google" id="ProtNLM"/>
    </source>
</evidence>
<dbReference type="Proteomes" id="UP000315842">
    <property type="component" value="Unassembled WGS sequence"/>
</dbReference>
<organism evidence="1 2">
    <name type="scientific">Cellulomonas uda</name>
    <dbReference type="NCBI Taxonomy" id="1714"/>
    <lineage>
        <taxon>Bacteria</taxon>
        <taxon>Bacillati</taxon>
        <taxon>Actinomycetota</taxon>
        <taxon>Actinomycetes</taxon>
        <taxon>Micrococcales</taxon>
        <taxon>Cellulomonadaceae</taxon>
        <taxon>Cellulomonas</taxon>
    </lineage>
</organism>
<dbReference type="Pfam" id="PF10824">
    <property type="entry name" value="T7SS_ESX_EspC"/>
    <property type="match status" value="1"/>
</dbReference>
<dbReference type="EMBL" id="BJLP01000093">
    <property type="protein sequence ID" value="GEA82730.1"/>
    <property type="molecule type" value="Genomic_DNA"/>
</dbReference>
<dbReference type="RefSeq" id="WP_141322522.1">
    <property type="nucleotide sequence ID" value="NZ_BJLP01000093.1"/>
</dbReference>
<evidence type="ECO:0000313" key="1">
    <source>
        <dbReference type="EMBL" id="GEA82730.1"/>
    </source>
</evidence>
<comment type="caution">
    <text evidence="1">The sequence shown here is derived from an EMBL/GenBank/DDBJ whole genome shotgun (WGS) entry which is preliminary data.</text>
</comment>
<keyword evidence="2" id="KW-1185">Reference proteome</keyword>
<gene>
    <name evidence="1" type="ORF">CUD01_31740</name>
</gene>
<reference evidence="1 2" key="1">
    <citation type="submission" date="2019-06" db="EMBL/GenBank/DDBJ databases">
        <title>Whole genome shotgun sequence of Cellulomonas uda NBRC 3747.</title>
        <authorList>
            <person name="Hosoyama A."/>
            <person name="Uohara A."/>
            <person name="Ohji S."/>
            <person name="Ichikawa N."/>
        </authorList>
    </citation>
    <scope>NUCLEOTIDE SEQUENCE [LARGE SCALE GENOMIC DNA]</scope>
    <source>
        <strain evidence="1 2">NBRC 3747</strain>
    </source>
</reference>
<name>A0A4Y3KID5_CELUD</name>
<dbReference type="GO" id="GO:0009306">
    <property type="term" value="P:protein secretion"/>
    <property type="evidence" value="ECO:0007669"/>
    <property type="project" value="InterPro"/>
</dbReference>
<dbReference type="AlphaFoldDB" id="A0A4Y3KID5"/>
<protein>
    <recommendedName>
        <fullName evidence="3">ESX-1 secretion-associated protein</fullName>
    </recommendedName>
</protein>
<evidence type="ECO:0000313" key="2">
    <source>
        <dbReference type="Proteomes" id="UP000315842"/>
    </source>
</evidence>
<proteinExistence type="predicted"/>
<dbReference type="InterPro" id="IPR022536">
    <property type="entry name" value="EspC"/>
</dbReference>
<accession>A0A4Y3KID5</accession>
<sequence>MDEFSVDPVRLAAEVGNVFAVSDELDGAVSAGLAAQGMSQTAFGLLCIAMVPPSQTVQTAAVAALRAEAGAYEAVAMNLRHTVAAYEAADAASAARNRGLLGRLG</sequence>